<dbReference type="EMBL" id="JBDKWZ010000002">
    <property type="protein sequence ID" value="MEN7547137.1"/>
    <property type="molecule type" value="Genomic_DNA"/>
</dbReference>
<keyword evidence="2" id="KW-1185">Reference proteome</keyword>
<organism evidence="1 2">
    <name type="scientific">Rapidithrix thailandica</name>
    <dbReference type="NCBI Taxonomy" id="413964"/>
    <lineage>
        <taxon>Bacteria</taxon>
        <taxon>Pseudomonadati</taxon>
        <taxon>Bacteroidota</taxon>
        <taxon>Cytophagia</taxon>
        <taxon>Cytophagales</taxon>
        <taxon>Flammeovirgaceae</taxon>
        <taxon>Rapidithrix</taxon>
    </lineage>
</organism>
<comment type="caution">
    <text evidence="1">The sequence shown here is derived from an EMBL/GenBank/DDBJ whole genome shotgun (WGS) entry which is preliminary data.</text>
</comment>
<dbReference type="AlphaFoldDB" id="A0AAW9RQG2"/>
<proteinExistence type="predicted"/>
<evidence type="ECO:0000313" key="1">
    <source>
        <dbReference type="EMBL" id="MEN7547137.1"/>
    </source>
</evidence>
<gene>
    <name evidence="1" type="ORF">AAG747_04415</name>
</gene>
<evidence type="ECO:0000313" key="2">
    <source>
        <dbReference type="Proteomes" id="UP001403385"/>
    </source>
</evidence>
<dbReference type="RefSeq" id="WP_346819923.1">
    <property type="nucleotide sequence ID" value="NZ_JBDKWZ010000002.1"/>
</dbReference>
<reference evidence="1 2" key="1">
    <citation type="submission" date="2024-04" db="EMBL/GenBank/DDBJ databases">
        <title>Novel genus in family Flammeovirgaceae.</title>
        <authorList>
            <person name="Nguyen T.H."/>
            <person name="Vuong T.Q."/>
            <person name="Le H."/>
            <person name="Kim S.-G."/>
        </authorList>
    </citation>
    <scope>NUCLEOTIDE SEQUENCE [LARGE SCALE GENOMIC DNA]</scope>
    <source>
        <strain evidence="1 2">JCM 23209</strain>
    </source>
</reference>
<accession>A0AAW9RQG2</accession>
<dbReference type="Proteomes" id="UP001403385">
    <property type="component" value="Unassembled WGS sequence"/>
</dbReference>
<protein>
    <submittedName>
        <fullName evidence="1">Uncharacterized protein</fullName>
    </submittedName>
</protein>
<name>A0AAW9RQG2_9BACT</name>
<sequence>MDTCKKSCYWLCLLLMCFACKDDNDKVIIPVEVFQDDILLNVDNLSQADFVEGIDNPYFSLSPGFFFVYEGIEEEGEEVRVVEAITFNTKEILGITCREVLVSEYEDGELVEETLDWYAQDKNGNVWYFGEDSKEIEDGEVVSTEGSWQAGRNGAKPGVIMLANPQPGQKYRQEFAEGIAEDQGEVIRLTASVAVPYGSFQNCLQIKDINPLEPDSEEFKYYASGVGLLLAESIEGEDKEELVEITDLVDKVLLDIEDLDSDDFVTVIDNPYLSYTPGTTYTYTGVDDEGTAIMVVEEVTANVEVILGVNCTVVKASEYEDGELVEETLDWYAQDKNGNVWYFGEDSKEIEDGEVVSTEGSWRAGEDGAEPGIIMLAEPLPGLKYRQEFYEGEAEDRAEVIGFGFTITVPYGTFTDCLKTREHNPLEPDAIEYKYYAEGIGFIKAEKEDSDEVEELEEISQ</sequence>
<dbReference type="Gene3D" id="2.40.360.20">
    <property type="match status" value="1"/>
</dbReference>